<feature type="compositionally biased region" description="Polar residues" evidence="1">
    <location>
        <begin position="122"/>
        <end position="131"/>
    </location>
</feature>
<feature type="region of interest" description="Disordered" evidence="1">
    <location>
        <begin position="417"/>
        <end position="462"/>
    </location>
</feature>
<feature type="compositionally biased region" description="Low complexity" evidence="1">
    <location>
        <begin position="418"/>
        <end position="445"/>
    </location>
</feature>
<dbReference type="OrthoDB" id="140007at2"/>
<dbReference type="Pfam" id="PF19190">
    <property type="entry name" value="BACON_2"/>
    <property type="match status" value="2"/>
</dbReference>
<evidence type="ECO:0000313" key="5">
    <source>
        <dbReference type="Proteomes" id="UP000287352"/>
    </source>
</evidence>
<feature type="region of interest" description="Disordered" evidence="1">
    <location>
        <begin position="23"/>
        <end position="58"/>
    </location>
</feature>
<dbReference type="InterPro" id="IPR013783">
    <property type="entry name" value="Ig-like_fold"/>
</dbReference>
<evidence type="ECO:0000313" key="4">
    <source>
        <dbReference type="EMBL" id="GCE12626.1"/>
    </source>
</evidence>
<evidence type="ECO:0000259" key="3">
    <source>
        <dbReference type="Pfam" id="PF19190"/>
    </source>
</evidence>
<feature type="compositionally biased region" description="Basic and acidic residues" evidence="1">
    <location>
        <begin position="107"/>
        <end position="120"/>
    </location>
</feature>
<feature type="compositionally biased region" description="Polar residues" evidence="1">
    <location>
        <begin position="30"/>
        <end position="58"/>
    </location>
</feature>
<keyword evidence="2" id="KW-0812">Transmembrane</keyword>
<dbReference type="InterPro" id="IPR008962">
    <property type="entry name" value="PapD-like_sf"/>
</dbReference>
<protein>
    <recommendedName>
        <fullName evidence="3">BACON domain-containing protein</fullName>
    </recommendedName>
</protein>
<sequence>MRVCEFCGASLPNHAAFCRDCGRPPRRTSPHSTQKAGTGKLQAQSSVHSSSNDDQATKLSNDDELQTILHQETGSLHNTVQEDSLEDDMDDHPIHYETVLDLDNDYLDHPTLHAPDDYLDRPTQQTFPSSNTDEDQPTLLTDQPTLLTDQSTLLMDQPTLLTDQPTLLKERAAFDSLTDEEDEEEERKGLIGIPLFDGSGPAQRGAPVVSRAPRLQGAPTVTPSPLYPPAAPPIYLPRGLSTQGGTLPGASTPPAPYQPGTGSGPKKPPRPAPGGCSLWMILVFIPLLILAGLFGVGFTILAPALSLSGGTSVAQGGKFHLHGTNFVPHLNITLTRDDGISLQVVQAPSPIRRVHQAAVQTSILEEQLVNAQTDTASLTASDRGTFDATIIVGSDWRPGLHRIQANEGLTPRSASLSITVTGDGTTPTPTATPTVTPTASATATPTPTPQPTSTPTPIPDALSGVTPNIVNLGPIGEGSSQTVSSQVTLTTTGTNLIQWTASWDQQKSPWLQLDQTSGQIQAPNSQQVTVSAQGSTLAAGKYQTVVTFTNTANQQSVTLSISLTVQQGCIGVSPNMLQFTGVENTRDDSPQSLLITNCGQQMNTWNVSSSDATVNWLDVNPRSGTLNAGATQNVIVTATNIKAKLKAGSYQVQLTFANGSSQVTVTVKLTVQPAPQLQVSPTALSNGSTQCAIDRQQNWICSVTLTNLSRIASLPWTASSNGIAGIKFTDTAGNTLSNGTIPPGTSLVIKISIPSTVNSCQVATTFIFTGPANTVTVPWTCTIIG</sequence>
<feature type="compositionally biased region" description="Pro residues" evidence="1">
    <location>
        <begin position="446"/>
        <end position="458"/>
    </location>
</feature>
<feature type="compositionally biased region" description="Pro residues" evidence="1">
    <location>
        <begin position="225"/>
        <end position="235"/>
    </location>
</feature>
<reference evidence="5" key="1">
    <citation type="submission" date="2018-12" db="EMBL/GenBank/DDBJ databases">
        <title>Tengunoibacter tsumagoiensis gen. nov., sp. nov., Dictyobacter kobayashii sp. nov., D. alpinus sp. nov., and D. joshuensis sp. nov. and description of Dictyobacteraceae fam. nov. within the order Ktedonobacterales isolated from Tengu-no-mugimeshi.</title>
        <authorList>
            <person name="Wang C.M."/>
            <person name="Zheng Y."/>
            <person name="Sakai Y."/>
            <person name="Toyoda A."/>
            <person name="Minakuchi Y."/>
            <person name="Abe K."/>
            <person name="Yokota A."/>
            <person name="Yabe S."/>
        </authorList>
    </citation>
    <scope>NUCLEOTIDE SEQUENCE [LARGE SCALE GENOMIC DNA]</scope>
    <source>
        <strain evidence="5">Uno3</strain>
    </source>
</reference>
<dbReference type="EMBL" id="BIFR01000001">
    <property type="protein sequence ID" value="GCE12626.1"/>
    <property type="molecule type" value="Genomic_DNA"/>
</dbReference>
<gene>
    <name evidence="4" type="ORF">KTT_24850</name>
</gene>
<feature type="domain" description="BACON" evidence="3">
    <location>
        <begin position="571"/>
        <end position="668"/>
    </location>
</feature>
<keyword evidence="5" id="KW-1185">Reference proteome</keyword>
<feature type="transmembrane region" description="Helical" evidence="2">
    <location>
        <begin position="278"/>
        <end position="302"/>
    </location>
</feature>
<keyword evidence="2" id="KW-0472">Membrane</keyword>
<organism evidence="4 5">
    <name type="scientific">Tengunoibacter tsumagoiensis</name>
    <dbReference type="NCBI Taxonomy" id="2014871"/>
    <lineage>
        <taxon>Bacteria</taxon>
        <taxon>Bacillati</taxon>
        <taxon>Chloroflexota</taxon>
        <taxon>Ktedonobacteria</taxon>
        <taxon>Ktedonobacterales</taxon>
        <taxon>Dictyobacteraceae</taxon>
        <taxon>Tengunoibacter</taxon>
    </lineage>
</organism>
<keyword evidence="2" id="KW-1133">Transmembrane helix</keyword>
<comment type="caution">
    <text evidence="4">The sequence shown here is derived from an EMBL/GenBank/DDBJ whole genome shotgun (WGS) entry which is preliminary data.</text>
</comment>
<feature type="domain" description="BACON" evidence="3">
    <location>
        <begin position="476"/>
        <end position="560"/>
    </location>
</feature>
<dbReference type="Gene3D" id="2.60.40.10">
    <property type="entry name" value="Immunoglobulins"/>
    <property type="match status" value="1"/>
</dbReference>
<dbReference type="Proteomes" id="UP000287352">
    <property type="component" value="Unassembled WGS sequence"/>
</dbReference>
<name>A0A402A0P3_9CHLR</name>
<dbReference type="InterPro" id="IPR024361">
    <property type="entry name" value="BACON"/>
</dbReference>
<accession>A0A402A0P3</accession>
<proteinExistence type="predicted"/>
<evidence type="ECO:0000256" key="2">
    <source>
        <dbReference type="SAM" id="Phobius"/>
    </source>
</evidence>
<feature type="region of interest" description="Disordered" evidence="1">
    <location>
        <begin position="107"/>
        <end position="140"/>
    </location>
</feature>
<dbReference type="SUPFAM" id="SSF49354">
    <property type="entry name" value="PapD-like"/>
    <property type="match status" value="1"/>
</dbReference>
<feature type="region of interest" description="Disordered" evidence="1">
    <location>
        <begin position="217"/>
        <end position="271"/>
    </location>
</feature>
<dbReference type="RefSeq" id="WP_126580229.1">
    <property type="nucleotide sequence ID" value="NZ_BIFR01000001.1"/>
</dbReference>
<dbReference type="AlphaFoldDB" id="A0A402A0P3"/>
<evidence type="ECO:0000256" key="1">
    <source>
        <dbReference type="SAM" id="MobiDB-lite"/>
    </source>
</evidence>